<evidence type="ECO:0000313" key="3">
    <source>
        <dbReference type="Proteomes" id="UP000258309"/>
    </source>
</evidence>
<dbReference type="EMBL" id="NCSJ02000589">
    <property type="protein sequence ID" value="RFU23834.1"/>
    <property type="molecule type" value="Genomic_DNA"/>
</dbReference>
<gene>
    <name evidence="2" type="ORF">B7463_g12505</name>
</gene>
<dbReference type="Proteomes" id="UP000258309">
    <property type="component" value="Unassembled WGS sequence"/>
</dbReference>
<evidence type="ECO:0000313" key="2">
    <source>
        <dbReference type="EMBL" id="RFU23834.1"/>
    </source>
</evidence>
<dbReference type="OrthoDB" id="2288928at2759"/>
<dbReference type="STRING" id="5539.A0A3E2GRR3"/>
<name>A0A3E2GRR3_SCYLI</name>
<dbReference type="InterPro" id="IPR052895">
    <property type="entry name" value="HetReg/Transcr_Mod"/>
</dbReference>
<feature type="non-terminal residue" evidence="2">
    <location>
        <position position="1"/>
    </location>
</feature>
<keyword evidence="3" id="KW-1185">Reference proteome</keyword>
<dbReference type="InterPro" id="IPR010730">
    <property type="entry name" value="HET"/>
</dbReference>
<evidence type="ECO:0000259" key="1">
    <source>
        <dbReference type="Pfam" id="PF06985"/>
    </source>
</evidence>
<accession>A0A3E2GRR3</accession>
<comment type="caution">
    <text evidence="2">The sequence shown here is derived from an EMBL/GenBank/DDBJ whole genome shotgun (WGS) entry which is preliminary data.</text>
</comment>
<dbReference type="PANTHER" id="PTHR24148:SF64">
    <property type="entry name" value="HETEROKARYON INCOMPATIBILITY DOMAIN-CONTAINING PROTEIN"/>
    <property type="match status" value="1"/>
</dbReference>
<dbReference type="PANTHER" id="PTHR24148">
    <property type="entry name" value="ANKYRIN REPEAT DOMAIN-CONTAINING PROTEIN 39 HOMOLOG-RELATED"/>
    <property type="match status" value="1"/>
</dbReference>
<reference evidence="2 3" key="1">
    <citation type="submission" date="2018-05" db="EMBL/GenBank/DDBJ databases">
        <title>Draft genome sequence of Scytalidium lignicola DSM 105466, a ubiquitous saprotrophic fungus.</title>
        <authorList>
            <person name="Buettner E."/>
            <person name="Gebauer A.M."/>
            <person name="Hofrichter M."/>
            <person name="Liers C."/>
            <person name="Kellner H."/>
        </authorList>
    </citation>
    <scope>NUCLEOTIDE SEQUENCE [LARGE SCALE GENOMIC DNA]</scope>
    <source>
        <strain evidence="2 3">DSM 105466</strain>
    </source>
</reference>
<sequence length="495" mass="55550">MLRDPVKVQFLWADAVCINQSNEEERGHQVKLMGWIFGNTVRVVVWLGEASTGDLCYKYVIDEFFDDDNDEGQAALAAFDTFVYEAYTSREGTLKPSKLSLVRPEDLDHSMHEIWTAFARLLDHPWFTRLWVVQEVGMGKSVVALTGNATIDFISLMEVVYSASYSKFLTDYFSMDTGKIDNFYDFLDILELARSQLASDPRDYIYALLGHPSALLHGIPIVEPDYNKSEGDLFFEHENDLGGEYSSWIPTWTRDGFERAIAVNQHRSRSYAAAIGAPAFWKITTPGKVLHVRGFIFDVIEEYSRTVEYTTIRTSITEACAGKVWPDVFHFKTRKLISIRENLHDIAQTLAAGYKPDTSLSQHLANFAAFRLHLIKQSFGQSDGTTSDFAPEGMTELQIAAEHGHVDDFFSDVGSICLGKKLFSTQSGMLGLSPSVSREGDLCCILFGASVPIILRPVKLGYRTANYAIIDRATFTVSPYSVVLDNADYINPDKS</sequence>
<protein>
    <recommendedName>
        <fullName evidence="1">Heterokaryon incompatibility domain-containing protein</fullName>
    </recommendedName>
</protein>
<dbReference type="Pfam" id="PF06985">
    <property type="entry name" value="HET"/>
    <property type="match status" value="1"/>
</dbReference>
<organism evidence="2 3">
    <name type="scientific">Scytalidium lignicola</name>
    <name type="common">Hyphomycete</name>
    <dbReference type="NCBI Taxonomy" id="5539"/>
    <lineage>
        <taxon>Eukaryota</taxon>
        <taxon>Fungi</taxon>
        <taxon>Dikarya</taxon>
        <taxon>Ascomycota</taxon>
        <taxon>Pezizomycotina</taxon>
        <taxon>Leotiomycetes</taxon>
        <taxon>Leotiomycetes incertae sedis</taxon>
        <taxon>Scytalidium</taxon>
    </lineage>
</organism>
<feature type="non-terminal residue" evidence="2">
    <location>
        <position position="495"/>
    </location>
</feature>
<dbReference type="AlphaFoldDB" id="A0A3E2GRR3"/>
<proteinExistence type="predicted"/>
<feature type="domain" description="Heterokaryon incompatibility" evidence="1">
    <location>
        <begin position="6"/>
        <end position="135"/>
    </location>
</feature>
<dbReference type="OMA" id="WHSINRT"/>